<dbReference type="NCBIfam" id="TIGR00231">
    <property type="entry name" value="small_GTP"/>
    <property type="match status" value="1"/>
</dbReference>
<dbReference type="GO" id="GO:0005737">
    <property type="term" value="C:cytoplasm"/>
    <property type="evidence" value="ECO:0007669"/>
    <property type="project" value="UniProtKB-SubCell"/>
</dbReference>
<feature type="binding site" evidence="8">
    <location>
        <position position="21"/>
    </location>
    <ligand>
        <name>(6S)-5-formyl-5,6,7,8-tetrahydrofolate</name>
        <dbReference type="ChEBI" id="CHEBI:57457"/>
    </ligand>
</feature>
<dbReference type="InterPro" id="IPR025867">
    <property type="entry name" value="MnmE_helical"/>
</dbReference>
<dbReference type="SUPFAM" id="SSF116878">
    <property type="entry name" value="TrmE connector domain"/>
    <property type="match status" value="1"/>
</dbReference>
<dbReference type="SUPFAM" id="SSF52540">
    <property type="entry name" value="P-loop containing nucleoside triphosphate hydrolases"/>
    <property type="match status" value="1"/>
</dbReference>
<dbReference type="HAMAP" id="MF_00379">
    <property type="entry name" value="GTPase_MnmE"/>
    <property type="match status" value="1"/>
</dbReference>
<dbReference type="GO" id="GO:0002098">
    <property type="term" value="P:tRNA wobble uridine modification"/>
    <property type="evidence" value="ECO:0007669"/>
    <property type="project" value="TreeGrafter"/>
</dbReference>
<keyword evidence="8" id="KW-0963">Cytoplasm</keyword>
<dbReference type="Pfam" id="PF12631">
    <property type="entry name" value="MnmE_helical"/>
    <property type="match status" value="1"/>
</dbReference>
<keyword evidence="7 8" id="KW-0342">GTP-binding</keyword>
<dbReference type="Pfam" id="PF01926">
    <property type="entry name" value="MMR_HSR1"/>
    <property type="match status" value="1"/>
</dbReference>
<dbReference type="InterPro" id="IPR005225">
    <property type="entry name" value="Small_GTP-bd"/>
</dbReference>
<feature type="binding site" evidence="8">
    <location>
        <position position="437"/>
    </location>
    <ligand>
        <name>(6S)-5-formyl-5,6,7,8-tetrahydrofolate</name>
        <dbReference type="ChEBI" id="CHEBI:57457"/>
    </ligand>
</feature>
<feature type="binding site" evidence="8">
    <location>
        <begin position="225"/>
        <end position="230"/>
    </location>
    <ligand>
        <name>GTP</name>
        <dbReference type="ChEBI" id="CHEBI:37565"/>
    </ligand>
</feature>
<sequence>MEKTIYALSSGSVPSGVAVVRVSGPATRDILKSLVGSVPPPRQAALRTIRDRNRQVIDRGLVLFFAAPASFTGADCAEFQVHGGKAVVSRLLAVLEEFPETRAAEAGEFTRMALSNGKLDLLEVEGLSDLLVAETEMQRRLALEQAQGHLTSMYDSWARRLTHARAMIEAELDFADEDDVPGSVSSTVWVDMEHLCQEIRHHLDGARVGEIIRNGLKVVLIGEPNAGKSSLLNHLAGRDVAIVTPVPGTTRDILSVDLDIGGFAVTVLDTAGMRETGDEIEQEGIRRARAAARDADVVLHLSPMDGSAQPGEIPEARRIIRVGTKADLAADAASGGHDLCISVKTGSGIEALLDHLVKDLSTMSEAFSLAIPSRIRHVSLLRETLEAIELALATPDSHLDLRAEYLRVAGVSLGRITGHVDTEGLLDIIFSSFCIGK</sequence>
<feature type="domain" description="TrmE-type G" evidence="9">
    <location>
        <begin position="215"/>
        <end position="361"/>
    </location>
</feature>
<evidence type="ECO:0000256" key="1">
    <source>
        <dbReference type="ARBA" id="ARBA00011043"/>
    </source>
</evidence>
<dbReference type="AlphaFoldDB" id="A0A7W6NMW7"/>
<evidence type="ECO:0000313" key="11">
    <source>
        <dbReference type="Proteomes" id="UP000528286"/>
    </source>
</evidence>
<dbReference type="InterPro" id="IPR006073">
    <property type="entry name" value="GTP-bd"/>
</dbReference>
<keyword evidence="5 8" id="KW-0460">Magnesium</keyword>
<dbReference type="Proteomes" id="UP000528286">
    <property type="component" value="Unassembled WGS sequence"/>
</dbReference>
<evidence type="ECO:0000313" key="10">
    <source>
        <dbReference type="EMBL" id="MBB4066850.1"/>
    </source>
</evidence>
<reference evidence="10 11" key="1">
    <citation type="submission" date="2020-08" db="EMBL/GenBank/DDBJ databases">
        <title>Genomic Encyclopedia of Type Strains, Phase IV (KMG-IV): sequencing the most valuable type-strain genomes for metagenomic binning, comparative biology and taxonomic classification.</title>
        <authorList>
            <person name="Goeker M."/>
        </authorList>
    </citation>
    <scope>NUCLEOTIDE SEQUENCE [LARGE SCALE GENOMIC DNA]</scope>
    <source>
        <strain evidence="10 11">DSM 29853</strain>
    </source>
</reference>
<feature type="binding site" evidence="8">
    <location>
        <position position="78"/>
    </location>
    <ligand>
        <name>(6S)-5-formyl-5,6,7,8-tetrahydrofolate</name>
        <dbReference type="ChEBI" id="CHEBI:57457"/>
    </ligand>
</feature>
<dbReference type="InterPro" id="IPR018948">
    <property type="entry name" value="GTP-bd_TrmE_N"/>
</dbReference>
<feature type="binding site" evidence="8">
    <location>
        <position position="229"/>
    </location>
    <ligand>
        <name>Mg(2+)</name>
        <dbReference type="ChEBI" id="CHEBI:18420"/>
    </ligand>
</feature>
<comment type="caution">
    <text evidence="10">The sequence shown here is derived from an EMBL/GenBank/DDBJ whole genome shotgun (WGS) entry which is preliminary data.</text>
</comment>
<organism evidence="10 11">
    <name type="scientific">Gellertiella hungarica</name>
    <dbReference type="NCBI Taxonomy" id="1572859"/>
    <lineage>
        <taxon>Bacteria</taxon>
        <taxon>Pseudomonadati</taxon>
        <taxon>Pseudomonadota</taxon>
        <taxon>Alphaproteobacteria</taxon>
        <taxon>Hyphomicrobiales</taxon>
        <taxon>Rhizobiaceae</taxon>
        <taxon>Gellertiella</taxon>
    </lineage>
</organism>
<dbReference type="PROSITE" id="PS51709">
    <property type="entry name" value="G_TRME"/>
    <property type="match status" value="1"/>
</dbReference>
<dbReference type="InterPro" id="IPR027266">
    <property type="entry name" value="TrmE/GcvT-like"/>
</dbReference>
<feature type="binding site" evidence="8">
    <location>
        <begin position="244"/>
        <end position="250"/>
    </location>
    <ligand>
        <name>GTP</name>
        <dbReference type="ChEBI" id="CHEBI:37565"/>
    </ligand>
</feature>
<keyword evidence="8" id="KW-0479">Metal-binding</keyword>
<comment type="similarity">
    <text evidence="1 8">Belongs to the TRAFAC class TrmE-Era-EngA-EngB-Septin-like GTPase superfamily. TrmE GTPase family.</text>
</comment>
<feature type="binding site" evidence="8">
    <location>
        <position position="118"/>
    </location>
    <ligand>
        <name>(6S)-5-formyl-5,6,7,8-tetrahydrofolate</name>
        <dbReference type="ChEBI" id="CHEBI:57457"/>
    </ligand>
</feature>
<feature type="binding site" evidence="8">
    <location>
        <position position="246"/>
    </location>
    <ligand>
        <name>K(+)</name>
        <dbReference type="ChEBI" id="CHEBI:29103"/>
    </ligand>
</feature>
<keyword evidence="6 8" id="KW-0630">Potassium</keyword>
<dbReference type="RefSeq" id="WP_183368113.1">
    <property type="nucleotide sequence ID" value="NZ_JACIEZ010000012.1"/>
</dbReference>
<dbReference type="PANTHER" id="PTHR42714:SF2">
    <property type="entry name" value="TRNA MODIFICATION GTPASE GTPBP3, MITOCHONDRIAL"/>
    <property type="match status" value="1"/>
</dbReference>
<dbReference type="GO" id="GO:0046872">
    <property type="term" value="F:metal ion binding"/>
    <property type="evidence" value="ECO:0007669"/>
    <property type="project" value="UniProtKB-KW"/>
</dbReference>
<dbReference type="InterPro" id="IPR027417">
    <property type="entry name" value="P-loop_NTPase"/>
</dbReference>
<comment type="subunit">
    <text evidence="8">Homodimer. Heterotetramer of two MnmE and two MnmG subunits.</text>
</comment>
<protein>
    <recommendedName>
        <fullName evidence="8">tRNA modification GTPase MnmE</fullName>
        <ecNumber evidence="8">3.6.-.-</ecNumber>
    </recommendedName>
</protein>
<keyword evidence="2 8" id="KW-0819">tRNA processing</keyword>
<comment type="subcellular location">
    <subcellularLocation>
        <location evidence="8">Cytoplasm</location>
    </subcellularLocation>
</comment>
<feature type="binding site" evidence="8">
    <location>
        <position position="244"/>
    </location>
    <ligand>
        <name>K(+)</name>
        <dbReference type="ChEBI" id="CHEBI:29103"/>
    </ligand>
</feature>
<accession>A0A7W6NMW7</accession>
<keyword evidence="3 8" id="KW-0547">Nucleotide-binding</keyword>
<dbReference type="GO" id="GO:0030488">
    <property type="term" value="P:tRNA methylation"/>
    <property type="evidence" value="ECO:0007669"/>
    <property type="project" value="TreeGrafter"/>
</dbReference>
<dbReference type="InterPro" id="IPR004520">
    <property type="entry name" value="GTPase_MnmE"/>
</dbReference>
<evidence type="ECO:0000256" key="4">
    <source>
        <dbReference type="ARBA" id="ARBA00022801"/>
    </source>
</evidence>
<feature type="binding site" evidence="8">
    <location>
        <position position="249"/>
    </location>
    <ligand>
        <name>K(+)</name>
        <dbReference type="ChEBI" id="CHEBI:29103"/>
    </ligand>
</feature>
<evidence type="ECO:0000256" key="7">
    <source>
        <dbReference type="ARBA" id="ARBA00023134"/>
    </source>
</evidence>
<keyword evidence="11" id="KW-1185">Reference proteome</keyword>
<dbReference type="EC" id="3.6.-.-" evidence="8"/>
<dbReference type="GO" id="GO:0005525">
    <property type="term" value="F:GTP binding"/>
    <property type="evidence" value="ECO:0007669"/>
    <property type="project" value="UniProtKB-UniRule"/>
</dbReference>
<comment type="caution">
    <text evidence="8">Lacks conserved residue(s) required for the propagation of feature annotation.</text>
</comment>
<comment type="function">
    <text evidence="8">Exhibits a very high intrinsic GTPase hydrolysis rate. Involved in the addition of a carboxymethylaminomethyl (cmnm) group at the wobble position (U34) of certain tRNAs, forming tRNA-cmnm(5)s(2)U34.</text>
</comment>
<dbReference type="EMBL" id="JACIEZ010000012">
    <property type="protein sequence ID" value="MBB4066850.1"/>
    <property type="molecule type" value="Genomic_DNA"/>
</dbReference>
<dbReference type="Gene3D" id="3.30.1360.120">
    <property type="entry name" value="Probable tRNA modification gtpase trme, domain 1"/>
    <property type="match status" value="1"/>
</dbReference>
<dbReference type="InterPro" id="IPR031168">
    <property type="entry name" value="G_TrmE"/>
</dbReference>
<dbReference type="CDD" id="cd04164">
    <property type="entry name" value="trmE"/>
    <property type="match status" value="1"/>
</dbReference>
<evidence type="ECO:0000256" key="6">
    <source>
        <dbReference type="ARBA" id="ARBA00022958"/>
    </source>
</evidence>
<dbReference type="Gene3D" id="3.40.50.300">
    <property type="entry name" value="P-loop containing nucleotide triphosphate hydrolases"/>
    <property type="match status" value="1"/>
</dbReference>
<feature type="binding site" evidence="8">
    <location>
        <begin position="269"/>
        <end position="272"/>
    </location>
    <ligand>
        <name>GTP</name>
        <dbReference type="ChEBI" id="CHEBI:37565"/>
    </ligand>
</feature>
<feature type="binding site" evidence="8">
    <location>
        <position position="250"/>
    </location>
    <ligand>
        <name>Mg(2+)</name>
        <dbReference type="ChEBI" id="CHEBI:18420"/>
    </ligand>
</feature>
<dbReference type="Gene3D" id="1.20.120.430">
    <property type="entry name" value="tRNA modification GTPase MnmE domain 2"/>
    <property type="match status" value="1"/>
</dbReference>
<dbReference type="InterPro" id="IPR027368">
    <property type="entry name" value="MnmE_dom2"/>
</dbReference>
<dbReference type="FunFam" id="3.30.1360.120:FF:000007">
    <property type="entry name" value="tRNA modification GTPase GTPBP3, mitochondrial"/>
    <property type="match status" value="1"/>
</dbReference>
<dbReference type="CDD" id="cd14858">
    <property type="entry name" value="TrmE_N"/>
    <property type="match status" value="1"/>
</dbReference>
<gene>
    <name evidence="8" type="primary">mnmE</name>
    <name evidence="8" type="synonym">trmE</name>
    <name evidence="10" type="ORF">GGR23_004077</name>
</gene>
<evidence type="ECO:0000256" key="3">
    <source>
        <dbReference type="ARBA" id="ARBA00022741"/>
    </source>
</evidence>
<dbReference type="GO" id="GO:0003924">
    <property type="term" value="F:GTPase activity"/>
    <property type="evidence" value="ECO:0007669"/>
    <property type="project" value="UniProtKB-UniRule"/>
</dbReference>
<proteinExistence type="inferred from homology"/>
<comment type="cofactor">
    <cofactor evidence="8">
        <name>K(+)</name>
        <dbReference type="ChEBI" id="CHEBI:29103"/>
    </cofactor>
    <text evidence="8">Binds 1 potassium ion per subunit.</text>
</comment>
<dbReference type="Pfam" id="PF10396">
    <property type="entry name" value="TrmE_N"/>
    <property type="match status" value="1"/>
</dbReference>
<evidence type="ECO:0000256" key="5">
    <source>
        <dbReference type="ARBA" id="ARBA00022842"/>
    </source>
</evidence>
<evidence type="ECO:0000256" key="8">
    <source>
        <dbReference type="HAMAP-Rule" id="MF_00379"/>
    </source>
</evidence>
<dbReference type="PANTHER" id="PTHR42714">
    <property type="entry name" value="TRNA MODIFICATION GTPASE GTPBP3"/>
    <property type="match status" value="1"/>
</dbReference>
<keyword evidence="4 8" id="KW-0378">Hydrolase</keyword>
<feature type="binding site" evidence="8">
    <location>
        <position position="225"/>
    </location>
    <ligand>
        <name>K(+)</name>
        <dbReference type="ChEBI" id="CHEBI:29103"/>
    </ligand>
</feature>
<evidence type="ECO:0000256" key="2">
    <source>
        <dbReference type="ARBA" id="ARBA00022694"/>
    </source>
</evidence>
<dbReference type="PRINTS" id="PR00449">
    <property type="entry name" value="RASTRNSFRMNG"/>
</dbReference>
<evidence type="ECO:0000259" key="9">
    <source>
        <dbReference type="PROSITE" id="PS51709"/>
    </source>
</evidence>
<name>A0A7W6NMW7_9HYPH</name>
<dbReference type="NCBIfam" id="NF003661">
    <property type="entry name" value="PRK05291.1-3"/>
    <property type="match status" value="1"/>
</dbReference>